<proteinExistence type="inferred from homology"/>
<dbReference type="GO" id="GO:0008652">
    <property type="term" value="P:amino acid biosynthetic process"/>
    <property type="evidence" value="ECO:0007669"/>
    <property type="project" value="UniProtKB-KW"/>
</dbReference>
<dbReference type="Gene3D" id="2.160.10.10">
    <property type="entry name" value="Hexapeptide repeat proteins"/>
    <property type="match status" value="1"/>
</dbReference>
<dbReference type="EMBL" id="CP056030">
    <property type="protein sequence ID" value="QKZ07391.1"/>
    <property type="molecule type" value="Genomic_DNA"/>
</dbReference>
<dbReference type="EC" id="2.3.1.30" evidence="2"/>
<evidence type="ECO:0000256" key="5">
    <source>
        <dbReference type="ARBA" id="ARBA00023315"/>
    </source>
</evidence>
<protein>
    <recommendedName>
        <fullName evidence="2">serine O-acetyltransferase</fullName>
        <ecNumber evidence="2">2.3.1.30</ecNumber>
    </recommendedName>
</protein>
<dbReference type="Proteomes" id="UP000509568">
    <property type="component" value="Chromosome"/>
</dbReference>
<evidence type="ECO:0000313" key="9">
    <source>
        <dbReference type="Proteomes" id="UP000509568"/>
    </source>
</evidence>
<keyword evidence="3" id="KW-0028">Amino-acid biosynthesis</keyword>
<dbReference type="KEGG" id="pez:HWQ56_27845"/>
<reference evidence="8 9" key="1">
    <citation type="submission" date="2020-06" db="EMBL/GenBank/DDBJ databases">
        <title>Pseudomonas eucalypticola sp. nov., an endophyte of Eucalyptus dunnii leaves with biocontrol ability of eucalyptus leaf blight.</title>
        <authorList>
            <person name="Liu Y."/>
            <person name="Song Z."/>
            <person name="Zeng H."/>
            <person name="Lu M."/>
            <person name="Wang X."/>
            <person name="Lian X."/>
            <person name="Zhang Q."/>
        </authorList>
    </citation>
    <scope>NUCLEOTIDE SEQUENCE [LARGE SCALE GENOMIC DNA]</scope>
    <source>
        <strain evidence="8 9">NP-1</strain>
    </source>
</reference>
<accession>A0A7D5I159</accession>
<evidence type="ECO:0000256" key="6">
    <source>
        <dbReference type="ARBA" id="ARBA00049486"/>
    </source>
</evidence>
<name>A0A7D5I159_9PSED</name>
<gene>
    <name evidence="8" type="ORF">HWQ56_27845</name>
</gene>
<dbReference type="SUPFAM" id="SSF51161">
    <property type="entry name" value="Trimeric LpxA-like enzymes"/>
    <property type="match status" value="1"/>
</dbReference>
<organism evidence="8 9">
    <name type="scientific">Pseudomonas eucalypticola</name>
    <dbReference type="NCBI Taxonomy" id="2599595"/>
    <lineage>
        <taxon>Bacteria</taxon>
        <taxon>Pseudomonadati</taxon>
        <taxon>Pseudomonadota</taxon>
        <taxon>Gammaproteobacteria</taxon>
        <taxon>Pseudomonadales</taxon>
        <taxon>Pseudomonadaceae</taxon>
        <taxon>Pseudomonas</taxon>
    </lineage>
</organism>
<evidence type="ECO:0000256" key="7">
    <source>
        <dbReference type="SAM" id="MobiDB-lite"/>
    </source>
</evidence>
<comment type="similarity">
    <text evidence="1">Belongs to the transferase hexapeptide repeat family.</text>
</comment>
<sequence length="311" mass="33534">MSDKPQGANGHWQLQSIVGQLRGAREQWRTANGRSSGEQGGRQLPSREAVRGILEQLCGALFPMRLGPVDLREESEDFYVGHTLDAALNALLAQARLELRYAARHQQRQEDVDAQALQLIQGFAAALPGLRSLLDTDVLAAYHGDPAARSVDEVLLCYPGILAIIHHRLAHHLYRAGLPLLARISSELAHSATGIDIHPGAQIGPSFFIDHGTGVVIGETAIIGERVRIYQAVTLGAKRFPADESGNLQKGHPRHPIVEDDVVIYAGATILGRITIGKGSTIGGNVWLTRNVPAGSNVTQANLQHDDGTQK</sequence>
<dbReference type="InterPro" id="IPR001451">
    <property type="entry name" value="Hexapep"/>
</dbReference>
<evidence type="ECO:0000256" key="2">
    <source>
        <dbReference type="ARBA" id="ARBA00013266"/>
    </source>
</evidence>
<dbReference type="InterPro" id="IPR045304">
    <property type="entry name" value="LbH_SAT"/>
</dbReference>
<dbReference type="PANTHER" id="PTHR42811">
    <property type="entry name" value="SERINE ACETYLTRANSFERASE"/>
    <property type="match status" value="1"/>
</dbReference>
<dbReference type="InterPro" id="IPR042122">
    <property type="entry name" value="Ser_AcTrfase_N_sf"/>
</dbReference>
<evidence type="ECO:0000256" key="1">
    <source>
        <dbReference type="ARBA" id="ARBA00007274"/>
    </source>
</evidence>
<keyword evidence="5" id="KW-0012">Acyltransferase</keyword>
<dbReference type="NCBIfam" id="NF041874">
    <property type="entry name" value="EPS_EpsC"/>
    <property type="match status" value="1"/>
</dbReference>
<comment type="catalytic activity">
    <reaction evidence="6">
        <text>L-serine + acetyl-CoA = O-acetyl-L-serine + CoA</text>
        <dbReference type="Rhea" id="RHEA:24560"/>
        <dbReference type="ChEBI" id="CHEBI:33384"/>
        <dbReference type="ChEBI" id="CHEBI:57287"/>
        <dbReference type="ChEBI" id="CHEBI:57288"/>
        <dbReference type="ChEBI" id="CHEBI:58340"/>
        <dbReference type="EC" id="2.3.1.30"/>
    </reaction>
</comment>
<dbReference type="CDD" id="cd03354">
    <property type="entry name" value="LbH_SAT"/>
    <property type="match status" value="1"/>
</dbReference>
<dbReference type="FunFam" id="2.160.10.10:FF:000015">
    <property type="entry name" value="Serine acetyltransferase, plasmid"/>
    <property type="match status" value="1"/>
</dbReference>
<evidence type="ECO:0000256" key="4">
    <source>
        <dbReference type="ARBA" id="ARBA00022679"/>
    </source>
</evidence>
<dbReference type="AlphaFoldDB" id="A0A7D5I159"/>
<dbReference type="InterPro" id="IPR053376">
    <property type="entry name" value="Serine_acetyltransferase"/>
</dbReference>
<keyword evidence="4 8" id="KW-0808">Transferase</keyword>
<dbReference type="RefSeq" id="WP_176572240.1">
    <property type="nucleotide sequence ID" value="NZ_CP056030.1"/>
</dbReference>
<keyword evidence="9" id="KW-1185">Reference proteome</keyword>
<dbReference type="Pfam" id="PF00132">
    <property type="entry name" value="Hexapep"/>
    <property type="match status" value="1"/>
</dbReference>
<evidence type="ECO:0000256" key="3">
    <source>
        <dbReference type="ARBA" id="ARBA00022605"/>
    </source>
</evidence>
<feature type="region of interest" description="Disordered" evidence="7">
    <location>
        <begin position="25"/>
        <end position="45"/>
    </location>
</feature>
<dbReference type="Gene3D" id="1.10.3130.10">
    <property type="entry name" value="serine acetyltransferase, domain 1"/>
    <property type="match status" value="1"/>
</dbReference>
<dbReference type="GO" id="GO:0009001">
    <property type="term" value="F:serine O-acetyltransferase activity"/>
    <property type="evidence" value="ECO:0007669"/>
    <property type="project" value="UniProtKB-EC"/>
</dbReference>
<dbReference type="InterPro" id="IPR011004">
    <property type="entry name" value="Trimer_LpxA-like_sf"/>
</dbReference>
<evidence type="ECO:0000313" key="8">
    <source>
        <dbReference type="EMBL" id="QKZ07391.1"/>
    </source>
</evidence>